<evidence type="ECO:0000256" key="1">
    <source>
        <dbReference type="ARBA" id="ARBA00022690"/>
    </source>
</evidence>
<dbReference type="InterPro" id="IPR018990">
    <property type="entry name" value="Prot_inh_I42_chagasin"/>
</dbReference>
<feature type="region of interest" description="Disordered" evidence="3">
    <location>
        <begin position="27"/>
        <end position="50"/>
    </location>
</feature>
<dbReference type="PATRIC" id="fig|2209.43.peg.406"/>
<dbReference type="PANTHER" id="PTHR36530">
    <property type="entry name" value="INHIBITOR OF CYSTEINE PEPTIDASE"/>
    <property type="match status" value="1"/>
</dbReference>
<organism evidence="5 6">
    <name type="scientific">Methanosarcina mazei</name>
    <name type="common">Methanosarcina frisia</name>
    <dbReference type="NCBI Taxonomy" id="2209"/>
    <lineage>
        <taxon>Archaea</taxon>
        <taxon>Methanobacteriati</taxon>
        <taxon>Methanobacteriota</taxon>
        <taxon>Stenosarchaea group</taxon>
        <taxon>Methanomicrobia</taxon>
        <taxon>Methanosarcinales</taxon>
        <taxon>Methanosarcinaceae</taxon>
        <taxon>Methanosarcina</taxon>
    </lineage>
</organism>
<gene>
    <name evidence="5" type="ORF">DU63_01895</name>
</gene>
<dbReference type="RefSeq" id="WP_048048680.1">
    <property type="nucleotide sequence ID" value="NZ_JJPO01000105.1"/>
</dbReference>
<feature type="domain" description="Proteinase inhibitor I42 chagasin" evidence="4">
    <location>
        <begin position="85"/>
        <end position="170"/>
    </location>
</feature>
<dbReference type="InterPro" id="IPR036331">
    <property type="entry name" value="Chagasin-like_sf"/>
</dbReference>
<comment type="caution">
    <text evidence="5">The sequence shown here is derived from an EMBL/GenBank/DDBJ whole genome shotgun (WGS) entry which is preliminary data.</text>
</comment>
<sequence>MKIMLKLIVMLSVIAAVVFAAGCAEEPENAENETPAGSEQVSSVTPETSGITDETVTEANAAQSDQTIETGQIVTEAENGKSIRIKNGENFILQLRENPSTGYSWELNVSEGLDILSDGYTQDQAPEGQVGVPGTHSWTIEAVSLGSQQVNGIYKRPWENMTGTEENFTLALEVE</sequence>
<feature type="compositionally biased region" description="Polar residues" evidence="3">
    <location>
        <begin position="39"/>
        <end position="50"/>
    </location>
</feature>
<protein>
    <recommendedName>
        <fullName evidence="4">Proteinase inhibitor I42 chagasin domain-containing protein</fullName>
    </recommendedName>
</protein>
<evidence type="ECO:0000256" key="3">
    <source>
        <dbReference type="SAM" id="MobiDB-lite"/>
    </source>
</evidence>
<accession>A0A0F8J8D1</accession>
<dbReference type="PANTHER" id="PTHR36530:SF1">
    <property type="entry name" value="AMOEBIASIN-1"/>
    <property type="match status" value="1"/>
</dbReference>
<dbReference type="PROSITE" id="PS51257">
    <property type="entry name" value="PROKAR_LIPOPROTEIN"/>
    <property type="match status" value="1"/>
</dbReference>
<dbReference type="SUPFAM" id="SSF141066">
    <property type="entry name" value="ICP-like"/>
    <property type="match status" value="1"/>
</dbReference>
<dbReference type="Gene3D" id="2.60.40.2020">
    <property type="match status" value="1"/>
</dbReference>
<reference evidence="5 6" key="1">
    <citation type="journal article" date="2015" name="ISME J.">
        <title>Genomic and phenotypic differentiation among Methanosarcina mazei populations from Columbia River sediment.</title>
        <authorList>
            <person name="Youngblut N.D."/>
            <person name="Wirth J.S."/>
            <person name="Henriksen J.R."/>
            <person name="Smith M."/>
            <person name="Simon H."/>
            <person name="Metcalf W.W."/>
            <person name="Whitaker R.J."/>
        </authorList>
    </citation>
    <scope>NUCLEOTIDE SEQUENCE [LARGE SCALE GENOMIC DNA]</scope>
    <source>
        <strain evidence="5 6">3.H.A.2.1</strain>
    </source>
</reference>
<dbReference type="Proteomes" id="UP000034001">
    <property type="component" value="Unassembled WGS sequence"/>
</dbReference>
<dbReference type="AlphaFoldDB" id="A0A0F8J8D1"/>
<evidence type="ECO:0000313" key="6">
    <source>
        <dbReference type="Proteomes" id="UP000034001"/>
    </source>
</evidence>
<dbReference type="EMBL" id="JJPO01000105">
    <property type="protein sequence ID" value="KKG71933.1"/>
    <property type="molecule type" value="Genomic_DNA"/>
</dbReference>
<dbReference type="InterPro" id="IPR052781">
    <property type="entry name" value="Cys_protease_inhibitor_I42"/>
</dbReference>
<name>A0A0F8J8D1_METMZ</name>
<dbReference type="Pfam" id="PF09394">
    <property type="entry name" value="Inhibitor_I42"/>
    <property type="match status" value="1"/>
</dbReference>
<evidence type="ECO:0000256" key="2">
    <source>
        <dbReference type="ARBA" id="ARBA00022704"/>
    </source>
</evidence>
<keyword evidence="1" id="KW-0646">Protease inhibitor</keyword>
<evidence type="ECO:0000259" key="4">
    <source>
        <dbReference type="Pfam" id="PF09394"/>
    </source>
</evidence>
<proteinExistence type="predicted"/>
<evidence type="ECO:0000313" key="5">
    <source>
        <dbReference type="EMBL" id="KKG71933.1"/>
    </source>
</evidence>
<keyword evidence="2" id="KW-0789">Thiol protease inhibitor</keyword>
<dbReference type="GO" id="GO:0004869">
    <property type="term" value="F:cysteine-type endopeptidase inhibitor activity"/>
    <property type="evidence" value="ECO:0007669"/>
    <property type="project" value="UniProtKB-KW"/>
</dbReference>